<name>A0A6M3XWH3_9ZZZZ</name>
<gene>
    <name evidence="1" type="ORF">TM448B03012_0006</name>
</gene>
<protein>
    <submittedName>
        <fullName evidence="1">Uncharacterized protein</fullName>
    </submittedName>
</protein>
<accession>A0A6M3XWH3</accession>
<evidence type="ECO:0000313" key="1">
    <source>
        <dbReference type="EMBL" id="QJI02222.1"/>
    </source>
</evidence>
<proteinExistence type="predicted"/>
<reference evidence="1" key="1">
    <citation type="submission" date="2020-03" db="EMBL/GenBank/DDBJ databases">
        <title>The deep terrestrial virosphere.</title>
        <authorList>
            <person name="Holmfeldt K."/>
            <person name="Nilsson E."/>
            <person name="Simone D."/>
            <person name="Lopez-Fernandez M."/>
            <person name="Wu X."/>
            <person name="de Brujin I."/>
            <person name="Lundin D."/>
            <person name="Andersson A."/>
            <person name="Bertilsson S."/>
            <person name="Dopson M."/>
        </authorList>
    </citation>
    <scope>NUCLEOTIDE SEQUENCE</scope>
    <source>
        <strain evidence="1">TM448B03012</strain>
    </source>
</reference>
<dbReference type="AlphaFoldDB" id="A0A6M3XWH3"/>
<organism evidence="1">
    <name type="scientific">viral metagenome</name>
    <dbReference type="NCBI Taxonomy" id="1070528"/>
    <lineage>
        <taxon>unclassified sequences</taxon>
        <taxon>metagenomes</taxon>
        <taxon>organismal metagenomes</taxon>
    </lineage>
</organism>
<sequence length="85" mass="10059">MKTVYLIKDCQNEGRYFADGARFGSKKEVMEQLASYHDNDFTGCDDKDNELSVEQYFRFWGYKTVQDKLDFLLDHGCWEIEKVKA</sequence>
<dbReference type="EMBL" id="MT144984">
    <property type="protein sequence ID" value="QJI02222.1"/>
    <property type="molecule type" value="Genomic_DNA"/>
</dbReference>